<reference evidence="1" key="1">
    <citation type="submission" date="2014-09" db="EMBL/GenBank/DDBJ databases">
        <authorList>
            <person name="Magalhaes I.L.F."/>
            <person name="Oliveira U."/>
            <person name="Santos F.R."/>
            <person name="Vidigal T.H.D.A."/>
            <person name="Brescovit A.D."/>
            <person name="Santos A.J."/>
        </authorList>
    </citation>
    <scope>NUCLEOTIDE SEQUENCE</scope>
    <source>
        <tissue evidence="1">Shoot tissue taken approximately 20 cm above the soil surface</tissue>
    </source>
</reference>
<dbReference type="EMBL" id="GBRH01188932">
    <property type="protein sequence ID" value="JAE08964.1"/>
    <property type="molecule type" value="Transcribed_RNA"/>
</dbReference>
<evidence type="ECO:0000313" key="1">
    <source>
        <dbReference type="EMBL" id="JAE08964.1"/>
    </source>
</evidence>
<proteinExistence type="predicted"/>
<dbReference type="AlphaFoldDB" id="A0A0A9FCM0"/>
<accession>A0A0A9FCM0</accession>
<name>A0A0A9FCM0_ARUDO</name>
<sequence>MPKHSILLCSLRLKVWIKR</sequence>
<organism evidence="1">
    <name type="scientific">Arundo donax</name>
    <name type="common">Giant reed</name>
    <name type="synonym">Donax arundinaceus</name>
    <dbReference type="NCBI Taxonomy" id="35708"/>
    <lineage>
        <taxon>Eukaryota</taxon>
        <taxon>Viridiplantae</taxon>
        <taxon>Streptophyta</taxon>
        <taxon>Embryophyta</taxon>
        <taxon>Tracheophyta</taxon>
        <taxon>Spermatophyta</taxon>
        <taxon>Magnoliopsida</taxon>
        <taxon>Liliopsida</taxon>
        <taxon>Poales</taxon>
        <taxon>Poaceae</taxon>
        <taxon>PACMAD clade</taxon>
        <taxon>Arundinoideae</taxon>
        <taxon>Arundineae</taxon>
        <taxon>Arundo</taxon>
    </lineage>
</organism>
<reference evidence="1" key="2">
    <citation type="journal article" date="2015" name="Data Brief">
        <title>Shoot transcriptome of the giant reed, Arundo donax.</title>
        <authorList>
            <person name="Barrero R.A."/>
            <person name="Guerrero F.D."/>
            <person name="Moolhuijzen P."/>
            <person name="Goolsby J.A."/>
            <person name="Tidwell J."/>
            <person name="Bellgard S.E."/>
            <person name="Bellgard M.I."/>
        </authorList>
    </citation>
    <scope>NUCLEOTIDE SEQUENCE</scope>
    <source>
        <tissue evidence="1">Shoot tissue taken approximately 20 cm above the soil surface</tissue>
    </source>
</reference>
<protein>
    <submittedName>
        <fullName evidence="1">Uncharacterized protein</fullName>
    </submittedName>
</protein>